<dbReference type="EMBL" id="JH600070">
    <property type="protein sequence ID" value="EIJ43531.1"/>
    <property type="molecule type" value="Genomic_DNA"/>
</dbReference>
<dbReference type="RefSeq" id="WP_002690786.1">
    <property type="nucleotide sequence ID" value="NZ_JH600070.1"/>
</dbReference>
<evidence type="ECO:0000256" key="4">
    <source>
        <dbReference type="ARBA" id="ARBA00023136"/>
    </source>
</evidence>
<dbReference type="Proteomes" id="UP000005744">
    <property type="component" value="Unassembled WGS sequence"/>
</dbReference>
<dbReference type="OrthoDB" id="9770329at2"/>
<dbReference type="HOGENOM" id="CLU_935858_0_0_6"/>
<dbReference type="eggNOG" id="COG3000">
    <property type="taxonomic scope" value="Bacteria"/>
</dbReference>
<name>I3CIT8_9GAMM</name>
<dbReference type="GO" id="GO:0016491">
    <property type="term" value="F:oxidoreductase activity"/>
    <property type="evidence" value="ECO:0007669"/>
    <property type="project" value="InterPro"/>
</dbReference>
<keyword evidence="4 5" id="KW-0472">Membrane</keyword>
<keyword evidence="3 5" id="KW-1133">Transmembrane helix</keyword>
<keyword evidence="8" id="KW-1185">Reference proteome</keyword>
<dbReference type="GO" id="GO:0008610">
    <property type="term" value="P:lipid biosynthetic process"/>
    <property type="evidence" value="ECO:0007669"/>
    <property type="project" value="InterPro"/>
</dbReference>
<dbReference type="InterPro" id="IPR006694">
    <property type="entry name" value="Fatty_acid_hydroxylase"/>
</dbReference>
<accession>I3CIT8</accession>
<feature type="domain" description="Fatty acid hydroxylase" evidence="6">
    <location>
        <begin position="90"/>
        <end position="223"/>
    </location>
</feature>
<evidence type="ECO:0000256" key="2">
    <source>
        <dbReference type="ARBA" id="ARBA00022692"/>
    </source>
</evidence>
<dbReference type="STRING" id="395493.BegalDRAFT_2690"/>
<evidence type="ECO:0000259" key="6">
    <source>
        <dbReference type="Pfam" id="PF04116"/>
    </source>
</evidence>
<feature type="transmembrane region" description="Helical" evidence="5">
    <location>
        <begin position="6"/>
        <end position="26"/>
    </location>
</feature>
<evidence type="ECO:0000256" key="5">
    <source>
        <dbReference type="SAM" id="Phobius"/>
    </source>
</evidence>
<dbReference type="AlphaFoldDB" id="I3CIT8"/>
<organism evidence="7 8">
    <name type="scientific">Beggiatoa alba B18LD</name>
    <dbReference type="NCBI Taxonomy" id="395493"/>
    <lineage>
        <taxon>Bacteria</taxon>
        <taxon>Pseudomonadati</taxon>
        <taxon>Pseudomonadota</taxon>
        <taxon>Gammaproteobacteria</taxon>
        <taxon>Thiotrichales</taxon>
        <taxon>Thiotrichaceae</taxon>
        <taxon>Beggiatoa</taxon>
    </lineage>
</organism>
<evidence type="ECO:0000256" key="1">
    <source>
        <dbReference type="ARBA" id="ARBA00004370"/>
    </source>
</evidence>
<gene>
    <name evidence="7" type="ORF">BegalDRAFT_2690</name>
</gene>
<dbReference type="InterPro" id="IPR050307">
    <property type="entry name" value="Sterol_Desaturase_Related"/>
</dbReference>
<reference evidence="7 8" key="1">
    <citation type="submission" date="2011-11" db="EMBL/GenBank/DDBJ databases">
        <title>Improved High-Quality Draft sequence of Beggiatoa alba B18lD.</title>
        <authorList>
            <consortium name="US DOE Joint Genome Institute"/>
            <person name="Lucas S."/>
            <person name="Han J."/>
            <person name="Lapidus A."/>
            <person name="Cheng J.-F."/>
            <person name="Goodwin L."/>
            <person name="Pitluck S."/>
            <person name="Peters L."/>
            <person name="Mikhailova N."/>
            <person name="Held B."/>
            <person name="Detter J.C."/>
            <person name="Han C."/>
            <person name="Tapia R."/>
            <person name="Land M."/>
            <person name="Hauser L."/>
            <person name="Kyrpides N."/>
            <person name="Ivanova N."/>
            <person name="Pagani I."/>
            <person name="Samuel K."/>
            <person name="Teske A."/>
            <person name="Mueller J."/>
            <person name="Woyke T."/>
        </authorList>
    </citation>
    <scope>NUCLEOTIDE SEQUENCE [LARGE SCALE GENOMIC DNA]</scope>
    <source>
        <strain evidence="7 8">B18LD</strain>
    </source>
</reference>
<comment type="subcellular location">
    <subcellularLocation>
        <location evidence="1">Membrane</location>
    </subcellularLocation>
</comment>
<feature type="transmembrane region" description="Helical" evidence="5">
    <location>
        <begin position="84"/>
        <end position="103"/>
    </location>
</feature>
<dbReference type="GO" id="GO:0005506">
    <property type="term" value="F:iron ion binding"/>
    <property type="evidence" value="ECO:0007669"/>
    <property type="project" value="InterPro"/>
</dbReference>
<dbReference type="Pfam" id="PF04116">
    <property type="entry name" value="FA_hydroxylase"/>
    <property type="match status" value="1"/>
</dbReference>
<feature type="transmembrane region" description="Helical" evidence="5">
    <location>
        <begin position="136"/>
        <end position="154"/>
    </location>
</feature>
<sequence>MQLPELLQTTLYFFIAYGWVLSLPILERFWYIQKQPLLRQGFVSDLLYPYHPFGIEFFIIVGFAWYVFPAEHNGYLQGYLSDKSFIYTMIILIILGEIVFYTAHYFSHKIPFLWEFHRVHHSSTMLDSLSTSRFHIFDRALFTAPILVIIAYLTPRPEIVLIYEFARGFMDRFIHSNLNAPRILHKFLISSPHFHRWHHAQDREAWDTNFSGNFIFMDLIFKTAYDPDPSIKAPPTLFGEEGYTNNIILHQLLPFHFLLKKTLFYTALCQKINIAYQQIREHKWHQQLLRLKWVREL</sequence>
<keyword evidence="2 5" id="KW-0812">Transmembrane</keyword>
<evidence type="ECO:0000313" key="7">
    <source>
        <dbReference type="EMBL" id="EIJ43531.1"/>
    </source>
</evidence>
<feature type="transmembrane region" description="Helical" evidence="5">
    <location>
        <begin position="47"/>
        <end position="68"/>
    </location>
</feature>
<protein>
    <submittedName>
        <fullName evidence="7">Sterol desaturase</fullName>
    </submittedName>
</protein>
<dbReference type="PANTHER" id="PTHR11863">
    <property type="entry name" value="STEROL DESATURASE"/>
    <property type="match status" value="1"/>
</dbReference>
<evidence type="ECO:0000313" key="8">
    <source>
        <dbReference type="Proteomes" id="UP000005744"/>
    </source>
</evidence>
<proteinExistence type="predicted"/>
<evidence type="ECO:0000256" key="3">
    <source>
        <dbReference type="ARBA" id="ARBA00022989"/>
    </source>
</evidence>
<dbReference type="GO" id="GO:0016020">
    <property type="term" value="C:membrane"/>
    <property type="evidence" value="ECO:0007669"/>
    <property type="project" value="UniProtKB-SubCell"/>
</dbReference>